<sequence length="1460" mass="170309">MEEGTLGGKKTSPPFDIESYENLIKRERSDNLNGSCREEKEVSGSDGIMKRGNTPKAGENKWMKNEQNKCIIFSTLLRYKKYLTKKGNTYFDFNQTNLKLNEKEFLLQSSNYFHLFDISSLFYPHVYVNVNSHMSINISDYLNYITRTSPEYITAEDSSVDANEIMQYASPQEFILECIQKVEHIEVFKKVQLVKKLLLTVNREVAQKVQTYVDNIPEVNPNDYIFVQTNRQNDLLFGYVKSSKFNLIFEIFNFKKFFKNCHNNNIDVTIHQVKDKGSDGESFVQRAGTEGGIYLKEQSIHVRKDAYQNIKFCSVHYCYYYFFKNAPVKYIFEEGKRKKKIFTFSLCLKYVKNHLFLLMLYNYSPPSEDKKNCVNVEEAIPNLEEMEIHNKHFNLNETDKNVFKRNTFFVHDLYDHLKCKILNLISFVEFPPNDYIVDIHLTKLKTCNSSSRGDYSFSVYCLSNGGVVYIFICTLMMRDNICEESFQVDISKYYHFELKRKDTYHSIKVVKCSSVFLRALCGGGTQRRGRKKVNRRRKNSCAEELTSNNKSEVSHTLEEETVPPLQMGNVGEERRNLISSWISSDGLDPTDGSAEMDKYKYFFLIITSKCDIFIISLRRKKKGEDIELVNYSCTNSTNPNDVIRGVLVNKHHFEKTDEAENRSKPKTAMGHTNRCIAHQHHMKQTNISCPIFELLCYFENGDVNKYNFVCTAKEQFLEFFLTKNEMPTGELLSKKQFFIPILFPFNEQVLKKKKKKKKNDNSVTLYNTQTSYFKTILFIYFQEKQFENVCLSVNDQCLVITYVKSFCKLLRKIRSLIERVKISQEKLHRKGNVTSQDQVGILQMGRKRNSRRNNGKVEADADFSPDEETNFIEGESMNGNLFTQRDHKTHFWEYKYILFGFYDLFLINQNNTSGNVRGHLDENARNNPDPAVSEKEKRKDESNAMNSYDAHSHFNFLNLIKEYLSYDNLVGCISNVPSGDKNRKVKMNFYHFLQTLCHFQANYVSEGNSFFHLIFNVLCQKNIYTDGVYSNNAVGRKNLSLGMDPLLDIRTHFCILFSFFIHMYNFCLKKNGISSDSFSSHITYFLINKETRRNKKRFRYVYRPESRQGEGKTEHTDNDANGKVDHLVGQKEELHMNSRTKQQAIPEAVPQTTPQTTPQATPQVTPQVNLVTMRKCLYYISKTRKYLQSIFGVEAKGEDTSRGISSIPHVYTNLYLCQVLYIMLNTLRINNTNLFVNVAYDLRKNNMDYFYLLILLNVYVLHNSLFSHGGHQNPLSGDGEENLHQFFNHIFEKKNIPNGGKTDTERMEGIEIEQDAFERHQVLIHDFIKKMTSRLKDDHYVIERIYFKINCVLCGKVSVSNLYNPYYICEQKHIFNKCMVTLCCIGKSSLIIPSVYVSPDLSKPVFEGPISILQFNLRVKLDCTYFCSFCHLFMTTQNSFFAKHFLFNQCPFCNHDLVAI</sequence>
<evidence type="ECO:0000313" key="2">
    <source>
        <dbReference type="EMBL" id="SBO20704.1"/>
    </source>
</evidence>
<evidence type="ECO:0000313" key="3">
    <source>
        <dbReference type="Proteomes" id="UP000182128"/>
    </source>
</evidence>
<name>A0A5K1VK70_PLAKH</name>
<protein>
    <submittedName>
        <fullName evidence="2">Uncharacterized protein</fullName>
    </submittedName>
</protein>
<feature type="region of interest" description="Disordered" evidence="1">
    <location>
        <begin position="530"/>
        <end position="562"/>
    </location>
</feature>
<dbReference type="RefSeq" id="XP_002262305.1">
    <property type="nucleotide sequence ID" value="XM_002262269.1"/>
</dbReference>
<feature type="compositionally biased region" description="Basic and acidic residues" evidence="1">
    <location>
        <begin position="932"/>
        <end position="942"/>
    </location>
</feature>
<feature type="region of interest" description="Disordered" evidence="1">
    <location>
        <begin position="30"/>
        <end position="60"/>
    </location>
</feature>
<dbReference type="Proteomes" id="UP000182128">
    <property type="component" value="Unassembled WGS sequence"/>
</dbReference>
<evidence type="ECO:0000256" key="1">
    <source>
        <dbReference type="SAM" id="MobiDB-lite"/>
    </source>
</evidence>
<dbReference type="OMA" id="YFDFNQT"/>
<feature type="region of interest" description="Disordered" evidence="1">
    <location>
        <begin position="917"/>
        <end position="944"/>
    </location>
</feature>
<feature type="region of interest" description="Disordered" evidence="1">
    <location>
        <begin position="1103"/>
        <end position="1123"/>
    </location>
</feature>
<proteinExistence type="predicted"/>
<dbReference type="OrthoDB" id="371788at2759"/>
<reference evidence="3" key="1">
    <citation type="submission" date="2016-05" db="EMBL/GenBank/DDBJ databases">
        <authorList>
            <person name="Sharaf H."/>
        </authorList>
    </citation>
    <scope>NUCLEOTIDE SEQUENCE [LARGE SCALE GENOMIC DNA]</scope>
    <source>
        <strain evidence="3">H</strain>
    </source>
</reference>
<feature type="compositionally biased region" description="Basic residues" evidence="1">
    <location>
        <begin position="530"/>
        <end position="539"/>
    </location>
</feature>
<accession>A0A5K1VK70</accession>
<dbReference type="KEGG" id="pkn:PKNH_1442800"/>
<dbReference type="VEuPathDB" id="PlasmoDB:PKNH_1442800"/>
<dbReference type="EMBL" id="CWHQ02000003">
    <property type="protein sequence ID" value="SBO20704.1"/>
    <property type="molecule type" value="Genomic_DNA"/>
</dbReference>
<organism evidence="2 3">
    <name type="scientific">Plasmodium knowlesi (strain H)</name>
    <dbReference type="NCBI Taxonomy" id="5851"/>
    <lineage>
        <taxon>Eukaryota</taxon>
        <taxon>Sar</taxon>
        <taxon>Alveolata</taxon>
        <taxon>Apicomplexa</taxon>
        <taxon>Aconoidasida</taxon>
        <taxon>Haemosporida</taxon>
        <taxon>Plasmodiidae</taxon>
        <taxon>Plasmodium</taxon>
        <taxon>Plasmodium (Plasmodium)</taxon>
    </lineage>
</organism>
<feature type="compositionally biased region" description="Basic and acidic residues" evidence="1">
    <location>
        <begin position="30"/>
        <end position="43"/>
    </location>
</feature>
<gene>
    <name evidence="2" type="ORF">PKNA1_C2_1442800</name>
</gene>